<dbReference type="Gene3D" id="3.40.50.1110">
    <property type="entry name" value="SGNH hydrolase"/>
    <property type="match status" value="1"/>
</dbReference>
<evidence type="ECO:0000313" key="2">
    <source>
        <dbReference type="Proteomes" id="UP000310406"/>
    </source>
</evidence>
<comment type="caution">
    <text evidence="1">The sequence shown here is derived from an EMBL/GenBank/DDBJ whole genome shotgun (WGS) entry which is preliminary data.</text>
</comment>
<sequence>MKEKHRLFLFQFLLTFLSFLALALLFSAGFYKDPDSRNYVLAEKKIANLRESSSFVLDALLKQNEVTFDPTNGVSIETVLENLKCSPKRKILLLGSSQLVTLNDDWSADNYLRRVDKKLESSYEEEVVVYNLSMGGMTIAEKKIVLDKAQQVMDFDKIIVSIGPYDCREINVRPGIEQIENKLFGHIEKEDCAPMEQSFNFDIEKLNSEIEGGVKKWLEKRLLFFENKGAIKMWTEEKAKALKGNKPFYRPKKALSWRTNNQKFNDVTGWVEDVFRSGRKSLKITKEEVKTNASWGGFKVDLEKPTKKIVLGGWSKSENVVKAKLYCLDFKIDFVDGSNEWIYQGLEFEEGTNDWTKRERVFQFDKEIKSITPKMLFYQGTGTVWFDDIYARPIYSKVGENVILNANVEDESNIKDVHTLKFEDEVWDKIFENAQDMVDYVGKMASKNAGEYYVLIPPIYNSEIKKGYEQDFMLQQFKEQLDKACKNNNVQLLDANGLLDESHFIEYESGSRKGMIEPLHFGTKGHEKLARYIKNNIEP</sequence>
<name>A0A4S8S1H1_9FLAO</name>
<evidence type="ECO:0000313" key="1">
    <source>
        <dbReference type="EMBL" id="THV61234.1"/>
    </source>
</evidence>
<gene>
    <name evidence="1" type="ORF">EZV76_02595</name>
</gene>
<dbReference type="Gene3D" id="2.60.120.260">
    <property type="entry name" value="Galactose-binding domain-like"/>
    <property type="match status" value="1"/>
</dbReference>
<dbReference type="SUPFAM" id="SSF52266">
    <property type="entry name" value="SGNH hydrolase"/>
    <property type="match status" value="2"/>
</dbReference>
<dbReference type="InterPro" id="IPR036514">
    <property type="entry name" value="SGNH_hydro_sf"/>
</dbReference>
<dbReference type="Proteomes" id="UP000310406">
    <property type="component" value="Unassembled WGS sequence"/>
</dbReference>
<organism evidence="1 2">
    <name type="scientific">Flagellimonas alvinocaridis</name>
    <dbReference type="NCBI Taxonomy" id="2530200"/>
    <lineage>
        <taxon>Bacteria</taxon>
        <taxon>Pseudomonadati</taxon>
        <taxon>Bacteroidota</taxon>
        <taxon>Flavobacteriia</taxon>
        <taxon>Flavobacteriales</taxon>
        <taxon>Flavobacteriaceae</taxon>
        <taxon>Flagellimonas</taxon>
    </lineage>
</organism>
<dbReference type="OrthoDB" id="1432909at2"/>
<protein>
    <submittedName>
        <fullName evidence="1">Uncharacterized protein</fullName>
    </submittedName>
</protein>
<dbReference type="EMBL" id="SNTZ01000001">
    <property type="protein sequence ID" value="THV61234.1"/>
    <property type="molecule type" value="Genomic_DNA"/>
</dbReference>
<accession>A0A4S8S1H1</accession>
<proteinExistence type="predicted"/>
<dbReference type="RefSeq" id="WP_136565017.1">
    <property type="nucleotide sequence ID" value="NZ_SNTZ01000001.1"/>
</dbReference>
<reference evidence="1 2" key="1">
    <citation type="submission" date="2019-03" db="EMBL/GenBank/DDBJ databases">
        <title>Muricauda SCR12 sp.nov, a marine bacterium isolated from Pacific Ocean:the Okinawa trough.</title>
        <authorList>
            <person name="Liu L."/>
        </authorList>
    </citation>
    <scope>NUCLEOTIDE SEQUENCE [LARGE SCALE GENOMIC DNA]</scope>
    <source>
        <strain evidence="1 2">SCR12</strain>
    </source>
</reference>
<dbReference type="GO" id="GO:0016788">
    <property type="term" value="F:hydrolase activity, acting on ester bonds"/>
    <property type="evidence" value="ECO:0007669"/>
    <property type="project" value="UniProtKB-ARBA"/>
</dbReference>
<dbReference type="AlphaFoldDB" id="A0A4S8S1H1"/>
<keyword evidence="2" id="KW-1185">Reference proteome</keyword>